<name>A0A2M8EY37_9BACT</name>
<accession>A0A2M8EY37</accession>
<dbReference type="SUPFAM" id="SSF143011">
    <property type="entry name" value="RelE-like"/>
    <property type="match status" value="1"/>
</dbReference>
<evidence type="ECO:0000313" key="2">
    <source>
        <dbReference type="EMBL" id="PJC31111.1"/>
    </source>
</evidence>
<reference evidence="3" key="1">
    <citation type="submission" date="2017-09" db="EMBL/GenBank/DDBJ databases">
        <title>Depth-based differentiation of microbial function through sediment-hosted aquifers and enrichment of novel symbionts in the deep terrestrial subsurface.</title>
        <authorList>
            <person name="Probst A.J."/>
            <person name="Ladd B."/>
            <person name="Jarett J.K."/>
            <person name="Geller-Mcgrath D.E."/>
            <person name="Sieber C.M.K."/>
            <person name="Emerson J.B."/>
            <person name="Anantharaman K."/>
            <person name="Thomas B.C."/>
            <person name="Malmstrom R."/>
            <person name="Stieglmeier M."/>
            <person name="Klingl A."/>
            <person name="Woyke T."/>
            <person name="Ryan C.M."/>
            <person name="Banfield J.F."/>
        </authorList>
    </citation>
    <scope>NUCLEOTIDE SEQUENCE [LARGE SCALE GENOMIC DNA]</scope>
</reference>
<dbReference type="InterPro" id="IPR007712">
    <property type="entry name" value="RelE/ParE_toxin"/>
</dbReference>
<sequence>MKIKLHKVFVKHFDKRIKPNSNLLNQFQLRLQTFMSDTSHPILHDHKLSGQKQNYRAFSITGDIRVVYIIKGNTAHFLDIGSHNQVY</sequence>
<protein>
    <submittedName>
        <fullName evidence="2">Type II toxin-antitoxin system mRNA interferase toxin, RelE/StbE family</fullName>
    </submittedName>
</protein>
<proteinExistence type="predicted"/>
<dbReference type="NCBIfam" id="TIGR02385">
    <property type="entry name" value="RelE_StbE"/>
    <property type="match status" value="1"/>
</dbReference>
<evidence type="ECO:0000256" key="1">
    <source>
        <dbReference type="ARBA" id="ARBA00022649"/>
    </source>
</evidence>
<dbReference type="Pfam" id="PF15738">
    <property type="entry name" value="YafQ_toxin"/>
    <property type="match status" value="1"/>
</dbReference>
<dbReference type="AlphaFoldDB" id="A0A2M8EY37"/>
<dbReference type="InterPro" id="IPR035093">
    <property type="entry name" value="RelE/ParE_toxin_dom_sf"/>
</dbReference>
<dbReference type="EMBL" id="PFSC01000120">
    <property type="protein sequence ID" value="PJC31111.1"/>
    <property type="molecule type" value="Genomic_DNA"/>
</dbReference>
<dbReference type="InterPro" id="IPR004386">
    <property type="entry name" value="Toxin_YafQ-like"/>
</dbReference>
<comment type="caution">
    <text evidence="2">The sequence shown here is derived from an EMBL/GenBank/DDBJ whole genome shotgun (WGS) entry which is preliminary data.</text>
</comment>
<dbReference type="Proteomes" id="UP000231383">
    <property type="component" value="Unassembled WGS sequence"/>
</dbReference>
<organism evidence="2 3">
    <name type="scientific">Candidatus Roizmanbacteria bacterium CG_4_9_14_0_2_um_filter_39_13</name>
    <dbReference type="NCBI Taxonomy" id="1974839"/>
    <lineage>
        <taxon>Bacteria</taxon>
        <taxon>Candidatus Roizmaniibacteriota</taxon>
    </lineage>
</organism>
<dbReference type="Gene3D" id="3.30.2310.20">
    <property type="entry name" value="RelE-like"/>
    <property type="match status" value="1"/>
</dbReference>
<keyword evidence="1" id="KW-1277">Toxin-antitoxin system</keyword>
<gene>
    <name evidence="2" type="ORF">CO051_04395</name>
</gene>
<evidence type="ECO:0000313" key="3">
    <source>
        <dbReference type="Proteomes" id="UP000231383"/>
    </source>
</evidence>